<accession>A0ACC1T9Z5</accession>
<organism evidence="1 2">
    <name type="scientific">Phlebia brevispora</name>
    <dbReference type="NCBI Taxonomy" id="194682"/>
    <lineage>
        <taxon>Eukaryota</taxon>
        <taxon>Fungi</taxon>
        <taxon>Dikarya</taxon>
        <taxon>Basidiomycota</taxon>
        <taxon>Agaricomycotina</taxon>
        <taxon>Agaricomycetes</taxon>
        <taxon>Polyporales</taxon>
        <taxon>Meruliaceae</taxon>
        <taxon>Phlebia</taxon>
    </lineage>
</organism>
<dbReference type="EMBL" id="JANHOG010000249">
    <property type="protein sequence ID" value="KAJ3556344.1"/>
    <property type="molecule type" value="Genomic_DNA"/>
</dbReference>
<dbReference type="Proteomes" id="UP001148662">
    <property type="component" value="Unassembled WGS sequence"/>
</dbReference>
<evidence type="ECO:0000313" key="1">
    <source>
        <dbReference type="EMBL" id="KAJ3556344.1"/>
    </source>
</evidence>
<evidence type="ECO:0000313" key="2">
    <source>
        <dbReference type="Proteomes" id="UP001148662"/>
    </source>
</evidence>
<proteinExistence type="predicted"/>
<protein>
    <submittedName>
        <fullName evidence="1">Uncharacterized protein</fullName>
    </submittedName>
</protein>
<name>A0ACC1T9Z5_9APHY</name>
<sequence length="204" mass="22777">MIIEYLNISGRTAVSWIESLHRYRLRRRSALVDSMYDNHMFVLARIVLLDMATNSAQGGLVTIAVVGATGTGKSTFVNLLSSSNFLVGTGLRSCTPAVQVSPEFSLNGRRFQLIDTPGFDDTLKTDREILRLVSNFLADQYRKNTKLHGIIFMQRISDVKMSGISRRNFGMIRSLCGDNTLKNVIIVTNMWGEITDLPLTEARA</sequence>
<reference evidence="1" key="1">
    <citation type="submission" date="2022-07" db="EMBL/GenBank/DDBJ databases">
        <title>Genome Sequence of Phlebia brevispora.</title>
        <authorList>
            <person name="Buettner E."/>
        </authorList>
    </citation>
    <scope>NUCLEOTIDE SEQUENCE</scope>
    <source>
        <strain evidence="1">MPL23</strain>
    </source>
</reference>
<comment type="caution">
    <text evidence="1">The sequence shown here is derived from an EMBL/GenBank/DDBJ whole genome shotgun (WGS) entry which is preliminary data.</text>
</comment>
<gene>
    <name evidence="1" type="ORF">NM688_g2081</name>
</gene>
<keyword evidence="2" id="KW-1185">Reference proteome</keyword>